<name>A0A498MQ17_LABRO</name>
<evidence type="ECO:0000256" key="5">
    <source>
        <dbReference type="ARBA" id="ARBA00022685"/>
    </source>
</evidence>
<keyword evidence="4" id="KW-0964">Secreted</keyword>
<comment type="subcellular location">
    <subcellularLocation>
        <location evidence="2">Secreted</location>
    </subcellularLocation>
</comment>
<dbReference type="PANTHER" id="PTHR10558:SF2">
    <property type="entry name" value="SOMATOSTATIN"/>
    <property type="match status" value="1"/>
</dbReference>
<evidence type="ECO:0000256" key="3">
    <source>
        <dbReference type="ARBA" id="ARBA00008327"/>
    </source>
</evidence>
<feature type="domain" description="Somatostatin/Cortistatin C-terminal" evidence="9">
    <location>
        <begin position="90"/>
        <end position="107"/>
    </location>
</feature>
<comment type="caution">
    <text evidence="10">The sequence shown here is derived from an EMBL/GenBank/DDBJ whole genome shotgun (WGS) entry which is preliminary data.</text>
</comment>
<evidence type="ECO:0000259" key="9">
    <source>
        <dbReference type="Pfam" id="PF03002"/>
    </source>
</evidence>
<keyword evidence="11" id="KW-1185">Reference proteome</keyword>
<reference evidence="10 11" key="1">
    <citation type="submission" date="2018-03" db="EMBL/GenBank/DDBJ databases">
        <title>Draft genome sequence of Rohu Carp (Labeo rohita).</title>
        <authorList>
            <person name="Das P."/>
            <person name="Kushwaha B."/>
            <person name="Joshi C.G."/>
            <person name="Kumar D."/>
            <person name="Nagpure N.S."/>
            <person name="Sahoo L."/>
            <person name="Das S.P."/>
            <person name="Bit A."/>
            <person name="Patnaik S."/>
            <person name="Meher P.K."/>
            <person name="Jayasankar P."/>
            <person name="Koringa P.G."/>
            <person name="Patel N.V."/>
            <person name="Hinsu A.T."/>
            <person name="Kumar R."/>
            <person name="Pandey M."/>
            <person name="Agarwal S."/>
            <person name="Srivastava S."/>
            <person name="Singh M."/>
            <person name="Iquebal M.A."/>
            <person name="Jaiswal S."/>
            <person name="Angadi U.B."/>
            <person name="Kumar N."/>
            <person name="Raza M."/>
            <person name="Shah T.M."/>
            <person name="Rai A."/>
            <person name="Jena J.K."/>
        </authorList>
    </citation>
    <scope>NUCLEOTIDE SEQUENCE [LARGE SCALE GENOMIC DNA]</scope>
    <source>
        <strain evidence="10">DASCIFA01</strain>
        <tissue evidence="10">Testis</tissue>
    </source>
</reference>
<dbReference type="AlphaFoldDB" id="A0A498MQ17"/>
<protein>
    <submittedName>
        <fullName evidence="10">Somatostatin-1A-like protein</fullName>
    </submittedName>
</protein>
<dbReference type="GO" id="GO:0005615">
    <property type="term" value="C:extracellular space"/>
    <property type="evidence" value="ECO:0007669"/>
    <property type="project" value="TreeGrafter"/>
</dbReference>
<dbReference type="Pfam" id="PF03002">
    <property type="entry name" value="Somatostatin"/>
    <property type="match status" value="1"/>
</dbReference>
<evidence type="ECO:0000256" key="1">
    <source>
        <dbReference type="ARBA" id="ARBA00003524"/>
    </source>
</evidence>
<feature type="chain" id="PRO_5019734707" evidence="8">
    <location>
        <begin position="24"/>
        <end position="107"/>
    </location>
</feature>
<gene>
    <name evidence="10" type="ORF">ROHU_024043</name>
</gene>
<keyword evidence="8" id="KW-0732">Signal</keyword>
<dbReference type="EMBL" id="QBIY01012612">
    <property type="protein sequence ID" value="RXN21464.1"/>
    <property type="molecule type" value="Genomic_DNA"/>
</dbReference>
<proteinExistence type="inferred from homology"/>
<keyword evidence="7" id="KW-1015">Disulfide bond</keyword>
<comment type="function">
    <text evidence="1">Somatostatin inhibits the release of somatotropin.</text>
</comment>
<comment type="similarity">
    <text evidence="3">Belongs to the somatostatin family.</text>
</comment>
<organism evidence="10 11">
    <name type="scientific">Labeo rohita</name>
    <name type="common">Indian major carp</name>
    <name type="synonym">Cyprinus rohita</name>
    <dbReference type="NCBI Taxonomy" id="84645"/>
    <lineage>
        <taxon>Eukaryota</taxon>
        <taxon>Metazoa</taxon>
        <taxon>Chordata</taxon>
        <taxon>Craniata</taxon>
        <taxon>Vertebrata</taxon>
        <taxon>Euteleostomi</taxon>
        <taxon>Actinopterygii</taxon>
        <taxon>Neopterygii</taxon>
        <taxon>Teleostei</taxon>
        <taxon>Ostariophysi</taxon>
        <taxon>Cypriniformes</taxon>
        <taxon>Cyprinidae</taxon>
        <taxon>Labeoninae</taxon>
        <taxon>Labeonini</taxon>
        <taxon>Labeo</taxon>
    </lineage>
</organism>
<evidence type="ECO:0000256" key="4">
    <source>
        <dbReference type="ARBA" id="ARBA00022525"/>
    </source>
</evidence>
<evidence type="ECO:0000313" key="11">
    <source>
        <dbReference type="Proteomes" id="UP000290572"/>
    </source>
</evidence>
<keyword evidence="6" id="KW-0372">Hormone</keyword>
<feature type="signal peptide" evidence="8">
    <location>
        <begin position="1"/>
        <end position="23"/>
    </location>
</feature>
<dbReference type="GO" id="GO:0030334">
    <property type="term" value="P:regulation of cell migration"/>
    <property type="evidence" value="ECO:0007669"/>
    <property type="project" value="TreeGrafter"/>
</dbReference>
<dbReference type="Proteomes" id="UP000290572">
    <property type="component" value="Unassembled WGS sequence"/>
</dbReference>
<evidence type="ECO:0000256" key="2">
    <source>
        <dbReference type="ARBA" id="ARBA00004613"/>
    </source>
</evidence>
<dbReference type="GO" id="GO:0005179">
    <property type="term" value="F:hormone activity"/>
    <property type="evidence" value="ECO:0007669"/>
    <property type="project" value="UniProtKB-KW"/>
</dbReference>
<evidence type="ECO:0000256" key="6">
    <source>
        <dbReference type="ARBA" id="ARBA00022702"/>
    </source>
</evidence>
<accession>A0A498MQ17</accession>
<keyword evidence="5" id="KW-0165">Cleavage on pair of basic residues</keyword>
<evidence type="ECO:0000313" key="10">
    <source>
        <dbReference type="EMBL" id="RXN21464.1"/>
    </source>
</evidence>
<evidence type="ECO:0000256" key="8">
    <source>
        <dbReference type="SAM" id="SignalP"/>
    </source>
</evidence>
<dbReference type="InterPro" id="IPR004250">
    <property type="entry name" value="Somatostatin"/>
</dbReference>
<sequence>MFSLLQVFVATLSVSLLLCSVRSAPRGDMLLQLLQSEVDPKDNDLQDLTRLLLLKQLSESVAPEEKDALENIDDLQVRNEVVRQIPLSQRERKAGCRNFYWKTFTSC</sequence>
<dbReference type="PANTHER" id="PTHR10558">
    <property type="entry name" value="SOMATOSTATIN"/>
    <property type="match status" value="1"/>
</dbReference>
<evidence type="ECO:0000256" key="7">
    <source>
        <dbReference type="ARBA" id="ARBA00023157"/>
    </source>
</evidence>
<dbReference type="InterPro" id="IPR018142">
    <property type="entry name" value="Somatostatin/Cortistatin_C"/>
</dbReference>